<evidence type="ECO:0000256" key="1">
    <source>
        <dbReference type="SAM" id="MobiDB-lite"/>
    </source>
</evidence>
<sequence>MRTSGSMIERINEAPPADLDVETVAARIAQVSPRGLSSVPRPVDDPKKQESPRRSEGIPR</sequence>
<organism evidence="2 3">
    <name type="scientific">Microbacterium azadirachtae</name>
    <dbReference type="NCBI Taxonomy" id="582680"/>
    <lineage>
        <taxon>Bacteria</taxon>
        <taxon>Bacillati</taxon>
        <taxon>Actinomycetota</taxon>
        <taxon>Actinomycetes</taxon>
        <taxon>Micrococcales</taxon>
        <taxon>Microbacteriaceae</taxon>
        <taxon>Microbacterium</taxon>
    </lineage>
</organism>
<protein>
    <submittedName>
        <fullName evidence="2">Uncharacterized protein</fullName>
    </submittedName>
</protein>
<keyword evidence="3" id="KW-1185">Reference proteome</keyword>
<reference evidence="2 3" key="1">
    <citation type="submission" date="2015-02" db="EMBL/GenBank/DDBJ databases">
        <title>Draft genome sequences of ten Microbacterium spp. with emphasis on heavy metal contaminated environments.</title>
        <authorList>
            <person name="Corretto E."/>
        </authorList>
    </citation>
    <scope>NUCLEOTIDE SEQUENCE [LARGE SCALE GENOMIC DNA]</scope>
    <source>
        <strain evidence="2 3">DSM 23848</strain>
    </source>
</reference>
<gene>
    <name evidence="2" type="ORF">RL72_00626</name>
</gene>
<dbReference type="EMBL" id="JYIT01000057">
    <property type="protein sequence ID" value="KJL27158.1"/>
    <property type="molecule type" value="Genomic_DNA"/>
</dbReference>
<accession>A0A0F0L1Z1</accession>
<feature type="region of interest" description="Disordered" evidence="1">
    <location>
        <begin position="30"/>
        <end position="60"/>
    </location>
</feature>
<dbReference type="PATRIC" id="fig|582680.7.peg.646"/>
<proteinExistence type="predicted"/>
<comment type="caution">
    <text evidence="2">The sequence shown here is derived from an EMBL/GenBank/DDBJ whole genome shotgun (WGS) entry which is preliminary data.</text>
</comment>
<feature type="compositionally biased region" description="Basic and acidic residues" evidence="1">
    <location>
        <begin position="42"/>
        <end position="60"/>
    </location>
</feature>
<evidence type="ECO:0000313" key="3">
    <source>
        <dbReference type="Proteomes" id="UP000033448"/>
    </source>
</evidence>
<dbReference type="AlphaFoldDB" id="A0A0F0L1Z1"/>
<evidence type="ECO:0000313" key="2">
    <source>
        <dbReference type="EMBL" id="KJL27158.1"/>
    </source>
</evidence>
<name>A0A0F0L1Z1_9MICO</name>
<dbReference type="Proteomes" id="UP000033448">
    <property type="component" value="Unassembled WGS sequence"/>
</dbReference>